<dbReference type="Proteomes" id="UP000315295">
    <property type="component" value="Unassembled WGS sequence"/>
</dbReference>
<protein>
    <submittedName>
        <fullName evidence="2">Uncharacterized protein</fullName>
    </submittedName>
</protein>
<dbReference type="GO" id="GO:0003735">
    <property type="term" value="F:structural constituent of ribosome"/>
    <property type="evidence" value="ECO:0007669"/>
    <property type="project" value="InterPro"/>
</dbReference>
<dbReference type="EMBL" id="VIEB01000034">
    <property type="protein sequence ID" value="TQE10975.1"/>
    <property type="molecule type" value="Genomic_DNA"/>
</dbReference>
<dbReference type="AlphaFoldDB" id="A0A540NIX3"/>
<organism evidence="2 3">
    <name type="scientific">Malus baccata</name>
    <name type="common">Siberian crab apple</name>
    <name type="synonym">Pyrus baccata</name>
    <dbReference type="NCBI Taxonomy" id="106549"/>
    <lineage>
        <taxon>Eukaryota</taxon>
        <taxon>Viridiplantae</taxon>
        <taxon>Streptophyta</taxon>
        <taxon>Embryophyta</taxon>
        <taxon>Tracheophyta</taxon>
        <taxon>Spermatophyta</taxon>
        <taxon>Magnoliopsida</taxon>
        <taxon>eudicotyledons</taxon>
        <taxon>Gunneridae</taxon>
        <taxon>Pentapetalae</taxon>
        <taxon>rosids</taxon>
        <taxon>fabids</taxon>
        <taxon>Rosales</taxon>
        <taxon>Rosaceae</taxon>
        <taxon>Amygdaloideae</taxon>
        <taxon>Maleae</taxon>
        <taxon>Malus</taxon>
    </lineage>
</organism>
<dbReference type="Gene3D" id="3.90.930.12">
    <property type="entry name" value="Ribosomal protein L6, alpha-beta domain"/>
    <property type="match status" value="1"/>
</dbReference>
<reference evidence="2 3" key="1">
    <citation type="journal article" date="2019" name="G3 (Bethesda)">
        <title>Sequencing of a Wild Apple (Malus baccata) Genome Unravels the Differences Between Cultivated and Wild Apple Species Regarding Disease Resistance and Cold Tolerance.</title>
        <authorList>
            <person name="Chen X."/>
        </authorList>
    </citation>
    <scope>NUCLEOTIDE SEQUENCE [LARGE SCALE GENOMIC DNA]</scope>
    <source>
        <strain evidence="3">cv. Shandingzi</strain>
        <tissue evidence="2">Leaves</tissue>
    </source>
</reference>
<dbReference type="GO" id="GO:0019843">
    <property type="term" value="F:rRNA binding"/>
    <property type="evidence" value="ECO:0007669"/>
    <property type="project" value="InterPro"/>
</dbReference>
<dbReference type="STRING" id="106549.A0A540NIX3"/>
<comment type="caution">
    <text evidence="2">The sequence shown here is derived from an EMBL/GenBank/DDBJ whole genome shotgun (WGS) entry which is preliminary data.</text>
</comment>
<name>A0A540NIX3_MALBA</name>
<dbReference type="SUPFAM" id="SSF56053">
    <property type="entry name" value="Ribosomal protein L6"/>
    <property type="match status" value="1"/>
</dbReference>
<feature type="signal peptide" evidence="1">
    <location>
        <begin position="1"/>
        <end position="17"/>
    </location>
</feature>
<evidence type="ECO:0000313" key="2">
    <source>
        <dbReference type="EMBL" id="TQE10975.1"/>
    </source>
</evidence>
<evidence type="ECO:0000256" key="1">
    <source>
        <dbReference type="SAM" id="SignalP"/>
    </source>
</evidence>
<dbReference type="GO" id="GO:0005840">
    <property type="term" value="C:ribosome"/>
    <property type="evidence" value="ECO:0007669"/>
    <property type="project" value="InterPro"/>
</dbReference>
<evidence type="ECO:0000313" key="3">
    <source>
        <dbReference type="Proteomes" id="UP000315295"/>
    </source>
</evidence>
<keyword evidence="3" id="KW-1185">Reference proteome</keyword>
<feature type="chain" id="PRO_5022212920" evidence="1">
    <location>
        <begin position="18"/>
        <end position="83"/>
    </location>
</feature>
<accession>A0A540NIX3</accession>
<keyword evidence="1" id="KW-0732">Signal</keyword>
<dbReference type="GO" id="GO:0006412">
    <property type="term" value="P:translation"/>
    <property type="evidence" value="ECO:0007669"/>
    <property type="project" value="InterPro"/>
</dbReference>
<dbReference type="InterPro" id="IPR036789">
    <property type="entry name" value="Ribosomal_uL6-like_a/b-dom_sf"/>
</dbReference>
<sequence>MIHVLFLQHLGWHETLALRHPGGAFNANNVVCCTGVVKDREHHFAAGVRSCKPPEVYKGNGIVYTDEKLENEERGRPKWITIG</sequence>
<proteinExistence type="predicted"/>
<gene>
    <name evidence="2" type="ORF">C1H46_003390</name>
</gene>